<reference evidence="1 2" key="1">
    <citation type="journal article" date="2020" name="Insects">
        <title>Bacteria Belonging to Pseudomonas typographi sp. nov. from the Bark Beetle Ips typographus Have Genomic Potential to Aid in the Host Ecology.</title>
        <authorList>
            <person name="Peral-Aranega E."/>
            <person name="Saati-Santamaria Z."/>
            <person name="Kolarik M."/>
            <person name="Rivas R."/>
            <person name="Garcia-Fraile P."/>
        </authorList>
    </citation>
    <scope>NUCLEOTIDE SEQUENCE [LARGE SCALE GENOMIC DNA]</scope>
    <source>
        <strain evidence="1 2">CA3A</strain>
    </source>
</reference>
<gene>
    <name evidence="1" type="ORF">HAQ05_17710</name>
</gene>
<sequence>MNLKLQLLCDAPEAVALVQRYWAVDAAGQYREKVSDLLPFRAFTRPAQITQYVREQCRVFDLNQACPRCGEPVRITSRSAARPSPQRSSRPCERCAGKIEQAMREARAQAEKTLADSLQAYMKARPSGTVDYAAVTDDIALLLIALHEALEPAMAQGTFGSAECRALAPKHVGHFIRRLYQAGVLLEEPSQAQRGTYFLKDGQLRVKDSQRVYALMPGIPPGQLRAVLAAYHQRSFNDAPRLFDLWLDYAEADCMAYFEAQCILYAHQLYDDEHAEVRSALRGGLEHYCVAQMWSAICRVVRDAASLANRTYYDRAKASATLPGKLRRYLERARREAFELKGCTRPEVQPPGALGMVFQDLFGIDENTTGTMVWATFAHRSEEWMATGEPTSWMAARRLMVRALQSDMPFATLERFAQTLKAGVALEAAIDEVLARLPAAGA</sequence>
<keyword evidence="2" id="KW-1185">Reference proteome</keyword>
<dbReference type="Proteomes" id="UP000805841">
    <property type="component" value="Unassembled WGS sequence"/>
</dbReference>
<organism evidence="1 2">
    <name type="scientific">Pseudomonas typographi</name>
    <dbReference type="NCBI Taxonomy" id="2715964"/>
    <lineage>
        <taxon>Bacteria</taxon>
        <taxon>Pseudomonadati</taxon>
        <taxon>Pseudomonadota</taxon>
        <taxon>Gammaproteobacteria</taxon>
        <taxon>Pseudomonadales</taxon>
        <taxon>Pseudomonadaceae</taxon>
        <taxon>Pseudomonas</taxon>
    </lineage>
</organism>
<name>A0ABR7Z582_9PSED</name>
<dbReference type="EMBL" id="JAAOCA010000022">
    <property type="protein sequence ID" value="MBD1600532.1"/>
    <property type="molecule type" value="Genomic_DNA"/>
</dbReference>
<comment type="caution">
    <text evidence="1">The sequence shown here is derived from an EMBL/GenBank/DDBJ whole genome shotgun (WGS) entry which is preliminary data.</text>
</comment>
<accession>A0ABR7Z582</accession>
<evidence type="ECO:0000313" key="2">
    <source>
        <dbReference type="Proteomes" id="UP000805841"/>
    </source>
</evidence>
<evidence type="ECO:0000313" key="1">
    <source>
        <dbReference type="EMBL" id="MBD1600532.1"/>
    </source>
</evidence>
<proteinExistence type="predicted"/>
<dbReference type="RefSeq" id="WP_190422920.1">
    <property type="nucleotide sequence ID" value="NZ_JAAOCA010000022.1"/>
</dbReference>
<protein>
    <submittedName>
        <fullName evidence="1">Uncharacterized protein</fullName>
    </submittedName>
</protein>